<proteinExistence type="predicted"/>
<dbReference type="EMBL" id="CM047943">
    <property type="protein sequence ID" value="KAI9900483.1"/>
    <property type="molecule type" value="Genomic_DNA"/>
</dbReference>
<gene>
    <name evidence="1" type="ORF">N3K66_004745</name>
</gene>
<accession>A0ACC0V453</accession>
<protein>
    <submittedName>
        <fullName evidence="1">Uncharacterized protein</fullName>
    </submittedName>
</protein>
<keyword evidence="2" id="KW-1185">Reference proteome</keyword>
<evidence type="ECO:0000313" key="2">
    <source>
        <dbReference type="Proteomes" id="UP001163324"/>
    </source>
</evidence>
<organism evidence="1 2">
    <name type="scientific">Trichothecium roseum</name>
    <dbReference type="NCBI Taxonomy" id="47278"/>
    <lineage>
        <taxon>Eukaryota</taxon>
        <taxon>Fungi</taxon>
        <taxon>Dikarya</taxon>
        <taxon>Ascomycota</taxon>
        <taxon>Pezizomycotina</taxon>
        <taxon>Sordariomycetes</taxon>
        <taxon>Hypocreomycetidae</taxon>
        <taxon>Hypocreales</taxon>
        <taxon>Hypocreales incertae sedis</taxon>
        <taxon>Trichothecium</taxon>
    </lineage>
</organism>
<evidence type="ECO:0000313" key="1">
    <source>
        <dbReference type="EMBL" id="KAI9900483.1"/>
    </source>
</evidence>
<dbReference type="Proteomes" id="UP001163324">
    <property type="component" value="Chromosome 4"/>
</dbReference>
<reference evidence="1" key="1">
    <citation type="submission" date="2022-10" db="EMBL/GenBank/DDBJ databases">
        <title>Complete Genome of Trichothecium roseum strain YXFP-22015, a Plant Pathogen Isolated from Citrus.</title>
        <authorList>
            <person name="Wang Y."/>
            <person name="Zhu L."/>
        </authorList>
    </citation>
    <scope>NUCLEOTIDE SEQUENCE</scope>
    <source>
        <strain evidence="1">YXFP-22015</strain>
    </source>
</reference>
<comment type="caution">
    <text evidence="1">The sequence shown here is derived from an EMBL/GenBank/DDBJ whole genome shotgun (WGS) entry which is preliminary data.</text>
</comment>
<sequence length="99" mass="10261">MAITTAISDLFNSLYELLSSVLGTAYAIVHSIFTAAFNFVNGILSLAGDIIGGFINVTEGVAKFIAGNIILLAIGALGAFAYVRFTASGQRLASAKKTN</sequence>
<name>A0ACC0V453_9HYPO</name>